<dbReference type="InterPro" id="IPR016171">
    <property type="entry name" value="Vanillyl_alc_oxidase_C-sub2"/>
</dbReference>
<dbReference type="InterPro" id="IPR016164">
    <property type="entry name" value="FAD-linked_Oxase-like_C"/>
</dbReference>
<dbReference type="Gene3D" id="3.30.465.10">
    <property type="match status" value="1"/>
</dbReference>
<dbReference type="SUPFAM" id="SSF56176">
    <property type="entry name" value="FAD-binding/transporter-associated domain-like"/>
    <property type="match status" value="1"/>
</dbReference>
<evidence type="ECO:0000256" key="2">
    <source>
        <dbReference type="ARBA" id="ARBA00022827"/>
    </source>
</evidence>
<keyword evidence="5" id="KW-1185">Reference proteome</keyword>
<proteinExistence type="predicted"/>
<protein>
    <submittedName>
        <fullName evidence="4">FAD-binding oxidoreductase</fullName>
    </submittedName>
</protein>
<dbReference type="InterPro" id="IPR016169">
    <property type="entry name" value="FAD-bd_PCMH_sub2"/>
</dbReference>
<dbReference type="InterPro" id="IPR016170">
    <property type="entry name" value="Cytok_DH_C_sf"/>
</dbReference>
<comment type="caution">
    <text evidence="4">The sequence shown here is derived from an EMBL/GenBank/DDBJ whole genome shotgun (WGS) entry which is preliminary data.</text>
</comment>
<gene>
    <name evidence="4" type="ORF">Q4481_19550</name>
</gene>
<feature type="domain" description="FAD-binding PCMH-type" evidence="3">
    <location>
        <begin position="51"/>
        <end position="239"/>
    </location>
</feature>
<dbReference type="InterPro" id="IPR036318">
    <property type="entry name" value="FAD-bd_PCMH-like_sf"/>
</dbReference>
<dbReference type="EMBL" id="JAUOZU010000015">
    <property type="protein sequence ID" value="MDO6966154.1"/>
    <property type="molecule type" value="Genomic_DNA"/>
</dbReference>
<evidence type="ECO:0000313" key="5">
    <source>
        <dbReference type="Proteomes" id="UP001174932"/>
    </source>
</evidence>
<accession>A0ABT8YR04</accession>
<dbReference type="Proteomes" id="UP001174932">
    <property type="component" value="Unassembled WGS sequence"/>
</dbReference>
<name>A0ABT8YR04_9HYPH</name>
<dbReference type="RefSeq" id="WP_304378074.1">
    <property type="nucleotide sequence ID" value="NZ_JAUOZU010000015.1"/>
</dbReference>
<sequence>MAILPPGLTGQQFEEALKRFRAIVGADWVFTSEDDLATYRDSYSPFWDEPEERLAAAAVAPDSTEQVQALVRVANDLKVPIYPISTGKNLGYGGAAPNLSGSVIVDLKRMNRVIEVDSTRCFALVEPGVSYFDLYSHLKDKGLDLWIDCPEPGWGSVIGNALDRGVGYTSQNYRDHFGAHCGMEVVLANGELMRTGMGALPGAATWQDYKYGFGPYVDGLFSQGNFGIVTKMGIHLMPRPQAMSAGVIEAKNYADIIPLLEVLNRLEMSGLCDGMPQITSPVTGTLGAKPDLEITRVLGMQGGPTPDELARIAGDRPFWNVRVLSYGPPVIAKAKWEHAKEEFRKKLPECRFIEEVTYDIPLTPEQEEALEPYRLDLDRKVNFGIPNLGIFAMGARSPAFPAPSDGHLWFSAVIPRSGEGVMKAQNVFCKAIAEMGVYVGFNAPVPLGYTPHTFIMIFPIFISKTNAEMSRKGLMLLKHLIMIAAENGWGEYRAAPALQDFILDRYSFNDHAYRRFCEQLKDAVDPNGILAAGRYGIWPKHIRDERK</sequence>
<dbReference type="PROSITE" id="PS51387">
    <property type="entry name" value="FAD_PCMH"/>
    <property type="match status" value="1"/>
</dbReference>
<dbReference type="Pfam" id="PF01565">
    <property type="entry name" value="FAD_binding_4"/>
    <property type="match status" value="1"/>
</dbReference>
<dbReference type="PANTHER" id="PTHR11748:SF114">
    <property type="entry name" value="ARYL-ALCOHOL OXIDASE VANILLYL-ALCOHOL OXIDASE (AFU_ORTHOLOGUE AFUA_3G09500)-RELATED"/>
    <property type="match status" value="1"/>
</dbReference>
<dbReference type="Gene3D" id="1.10.45.10">
    <property type="entry name" value="Vanillyl-alcohol Oxidase, Chain A, domain 4"/>
    <property type="match status" value="1"/>
</dbReference>
<dbReference type="Gene3D" id="3.30.43.10">
    <property type="entry name" value="Uridine Diphospho-n-acetylenolpyruvylglucosamine Reductase, domain 2"/>
    <property type="match status" value="1"/>
</dbReference>
<dbReference type="InterPro" id="IPR016166">
    <property type="entry name" value="FAD-bd_PCMH"/>
</dbReference>
<organism evidence="4 5">
    <name type="scientific">Rhizobium alvei</name>
    <dbReference type="NCBI Taxonomy" id="1132659"/>
    <lineage>
        <taxon>Bacteria</taxon>
        <taxon>Pseudomonadati</taxon>
        <taxon>Pseudomonadota</taxon>
        <taxon>Alphaproteobacteria</taxon>
        <taxon>Hyphomicrobiales</taxon>
        <taxon>Rhizobiaceae</taxon>
        <taxon>Rhizobium/Agrobacterium group</taxon>
        <taxon>Rhizobium</taxon>
    </lineage>
</organism>
<evidence type="ECO:0000259" key="3">
    <source>
        <dbReference type="PROSITE" id="PS51387"/>
    </source>
</evidence>
<keyword evidence="1" id="KW-0285">Flavoprotein</keyword>
<dbReference type="InterPro" id="IPR006094">
    <property type="entry name" value="Oxid_FAD_bind_N"/>
</dbReference>
<dbReference type="PANTHER" id="PTHR11748">
    <property type="entry name" value="D-LACTATE DEHYDROGENASE"/>
    <property type="match status" value="1"/>
</dbReference>
<reference evidence="4" key="2">
    <citation type="submission" date="2023-07" db="EMBL/GenBank/DDBJ databases">
        <authorList>
            <person name="Shen H."/>
        </authorList>
    </citation>
    <scope>NUCLEOTIDE SEQUENCE</scope>
    <source>
        <strain evidence="4">TNR-22</strain>
    </source>
</reference>
<dbReference type="SUPFAM" id="SSF55103">
    <property type="entry name" value="FAD-linked oxidases, C-terminal domain"/>
    <property type="match status" value="1"/>
</dbReference>
<keyword evidence="2" id="KW-0274">FAD</keyword>
<dbReference type="Gene3D" id="3.40.462.10">
    <property type="entry name" value="FAD-linked oxidases, C-terminal domain"/>
    <property type="match status" value="1"/>
</dbReference>
<evidence type="ECO:0000313" key="4">
    <source>
        <dbReference type="EMBL" id="MDO6966154.1"/>
    </source>
</evidence>
<dbReference type="InterPro" id="IPR016167">
    <property type="entry name" value="FAD-bd_PCMH_sub1"/>
</dbReference>
<evidence type="ECO:0000256" key="1">
    <source>
        <dbReference type="ARBA" id="ARBA00022630"/>
    </source>
</evidence>
<reference evidence="4" key="1">
    <citation type="journal article" date="2015" name="Int. J. Syst. Evol. Microbiol.">
        <title>Rhizobium alvei sp. nov., isolated from a freshwater river.</title>
        <authorList>
            <person name="Sheu S.Y."/>
            <person name="Huang H.W."/>
            <person name="Young C.C."/>
            <person name="Chen W.M."/>
        </authorList>
    </citation>
    <scope>NUCLEOTIDE SEQUENCE</scope>
    <source>
        <strain evidence="4">TNR-22</strain>
    </source>
</reference>